<evidence type="ECO:0000256" key="1">
    <source>
        <dbReference type="SAM" id="MobiDB-lite"/>
    </source>
</evidence>
<evidence type="ECO:0000313" key="2">
    <source>
        <dbReference type="Proteomes" id="UP001652626"/>
    </source>
</evidence>
<feature type="region of interest" description="Disordered" evidence="1">
    <location>
        <begin position="1"/>
        <end position="35"/>
    </location>
</feature>
<dbReference type="RefSeq" id="XP_026495171.1">
    <property type="nucleotide sequence ID" value="XM_026639386.2"/>
</dbReference>
<accession>A0A8B8IGB8</accession>
<evidence type="ECO:0000313" key="3">
    <source>
        <dbReference type="RefSeq" id="XP_026495171.1"/>
    </source>
</evidence>
<protein>
    <submittedName>
        <fullName evidence="3">Uncharacterized protein LOC113400024</fullName>
    </submittedName>
</protein>
<dbReference type="GeneID" id="113400024"/>
<gene>
    <name evidence="3" type="primary">LOC113400024</name>
</gene>
<proteinExistence type="predicted"/>
<dbReference type="OMA" id="PWDNEAY"/>
<dbReference type="AlphaFoldDB" id="A0A8B8IGB8"/>
<keyword evidence="2" id="KW-1185">Reference proteome</keyword>
<dbReference type="OrthoDB" id="6630968at2759"/>
<dbReference type="Proteomes" id="UP001652626">
    <property type="component" value="Chromosome 8"/>
</dbReference>
<name>A0A8B8IGB8_VANTA</name>
<reference evidence="3" key="1">
    <citation type="submission" date="2025-08" db="UniProtKB">
        <authorList>
            <consortium name="RefSeq"/>
        </authorList>
    </citation>
    <scope>IDENTIFICATION</scope>
    <source>
        <tissue evidence="3">Whole body</tissue>
    </source>
</reference>
<organism evidence="2 3">
    <name type="scientific">Vanessa tameamea</name>
    <name type="common">Kamehameha butterfly</name>
    <dbReference type="NCBI Taxonomy" id="334116"/>
    <lineage>
        <taxon>Eukaryota</taxon>
        <taxon>Metazoa</taxon>
        <taxon>Ecdysozoa</taxon>
        <taxon>Arthropoda</taxon>
        <taxon>Hexapoda</taxon>
        <taxon>Insecta</taxon>
        <taxon>Pterygota</taxon>
        <taxon>Neoptera</taxon>
        <taxon>Endopterygota</taxon>
        <taxon>Lepidoptera</taxon>
        <taxon>Glossata</taxon>
        <taxon>Ditrysia</taxon>
        <taxon>Papilionoidea</taxon>
        <taxon>Nymphalidae</taxon>
        <taxon>Nymphalinae</taxon>
        <taxon>Vanessa</taxon>
    </lineage>
</organism>
<sequence>MPGHASSPYWAAVDFDSEGDEDRSPQPTSRVYLDPWDNEAFGMIQGDSPDSSQEQNMNSFAGEPVSASFYYVPTKTYDSGEEPKPKRAVFPEDVVTPDYTIYSRRTSRAIMPDYHDMPIYGYRQERRRSMYTEEPVYAPHPMVYESLYAPVPMQQPYMQPRPRISLQHQPDHLIANNGHGKQRWHSRLTEAYEQYAYESLPPEYEDWARPMPKTVPDNFHLSRYGHLEIDYSCSWNSLDRIIRNQ</sequence>